<evidence type="ECO:0000256" key="1">
    <source>
        <dbReference type="SAM" id="MobiDB-lite"/>
    </source>
</evidence>
<dbReference type="RefSeq" id="WP_203839070.1">
    <property type="nucleotide sequence ID" value="NZ_BAAATV010000002.1"/>
</dbReference>
<feature type="compositionally biased region" description="Polar residues" evidence="1">
    <location>
        <begin position="127"/>
        <end position="139"/>
    </location>
</feature>
<organism evidence="2 3">
    <name type="scientific">Winogradskya humida</name>
    <dbReference type="NCBI Taxonomy" id="113566"/>
    <lineage>
        <taxon>Bacteria</taxon>
        <taxon>Bacillati</taxon>
        <taxon>Actinomycetota</taxon>
        <taxon>Actinomycetes</taxon>
        <taxon>Micromonosporales</taxon>
        <taxon>Micromonosporaceae</taxon>
        <taxon>Winogradskya</taxon>
    </lineage>
</organism>
<gene>
    <name evidence="2" type="ORF">Ahu01nite_050650</name>
</gene>
<feature type="region of interest" description="Disordered" evidence="1">
    <location>
        <begin position="107"/>
        <end position="139"/>
    </location>
</feature>
<keyword evidence="3" id="KW-1185">Reference proteome</keyword>
<protein>
    <submittedName>
        <fullName evidence="2">Uncharacterized protein</fullName>
    </submittedName>
</protein>
<name>A0ABQ3ZTS5_9ACTN</name>
<proteinExistence type="predicted"/>
<dbReference type="SUPFAM" id="SSF63829">
    <property type="entry name" value="Calcium-dependent phosphotriesterase"/>
    <property type="match status" value="1"/>
</dbReference>
<sequence>MGCTGKIVQADYAGVVTATREGYPGVENLLLSADGQRLFAAWPGGHAIVALDAANLSEVARYEVGADVSPHTLAAAGDRIWFGYQAASDEGGIGSLDLRGESPAVTLDDGAEKWADAPRLATAANRPASTSGPSRPSSR</sequence>
<evidence type="ECO:0000313" key="2">
    <source>
        <dbReference type="EMBL" id="GIE21963.1"/>
    </source>
</evidence>
<evidence type="ECO:0000313" key="3">
    <source>
        <dbReference type="Proteomes" id="UP000603200"/>
    </source>
</evidence>
<dbReference type="EMBL" id="BOMN01000064">
    <property type="protein sequence ID" value="GIE21963.1"/>
    <property type="molecule type" value="Genomic_DNA"/>
</dbReference>
<comment type="caution">
    <text evidence="2">The sequence shown here is derived from an EMBL/GenBank/DDBJ whole genome shotgun (WGS) entry which is preliminary data.</text>
</comment>
<dbReference type="Gene3D" id="2.130.10.10">
    <property type="entry name" value="YVTN repeat-like/Quinoprotein amine dehydrogenase"/>
    <property type="match status" value="1"/>
</dbReference>
<dbReference type="InterPro" id="IPR015943">
    <property type="entry name" value="WD40/YVTN_repeat-like_dom_sf"/>
</dbReference>
<reference evidence="2 3" key="1">
    <citation type="submission" date="2021-01" db="EMBL/GenBank/DDBJ databases">
        <title>Whole genome shotgun sequence of Actinoplanes humidus NBRC 14915.</title>
        <authorList>
            <person name="Komaki H."/>
            <person name="Tamura T."/>
        </authorList>
    </citation>
    <scope>NUCLEOTIDE SEQUENCE [LARGE SCALE GENOMIC DNA]</scope>
    <source>
        <strain evidence="2 3">NBRC 14915</strain>
    </source>
</reference>
<dbReference type="Proteomes" id="UP000603200">
    <property type="component" value="Unassembled WGS sequence"/>
</dbReference>
<accession>A0ABQ3ZTS5</accession>